<dbReference type="PANTHER" id="PTHR34606">
    <property type="entry name" value="BON DOMAIN-CONTAINING PROTEIN"/>
    <property type="match status" value="1"/>
</dbReference>
<dbReference type="EMBL" id="SLYB01000003">
    <property type="protein sequence ID" value="TCP96863.1"/>
    <property type="molecule type" value="Genomic_DNA"/>
</dbReference>
<dbReference type="Proteomes" id="UP000295763">
    <property type="component" value="Unassembled WGS sequence"/>
</dbReference>
<sequence>MKHAIRLALVLGTMVALQGCVALGIGAAVGVGAKVATDPRSAGTQIDDETLEERVIYAIKKDEQIKAEGRVNVVAYSGRVLLIGQVPQEGLKDIAKSLAEGVEGVKPDQVYNELRIGQPITAGQISKDAWITSQVKSKLLINSDVKMTAVKVITENAEVFLMGNLTRSQADAAAQVAANTSGVTKVVKVFKYLD</sequence>
<evidence type="ECO:0000256" key="1">
    <source>
        <dbReference type="ARBA" id="ARBA00022729"/>
    </source>
</evidence>
<proteinExistence type="predicted"/>
<dbReference type="PROSITE" id="PS50914">
    <property type="entry name" value="BON"/>
    <property type="match status" value="2"/>
</dbReference>
<feature type="domain" description="BON" evidence="2">
    <location>
        <begin position="127"/>
        <end position="194"/>
    </location>
</feature>
<dbReference type="InterPro" id="IPR051686">
    <property type="entry name" value="Lipoprotein_DolP"/>
</dbReference>
<dbReference type="SMART" id="SM00749">
    <property type="entry name" value="BON"/>
    <property type="match status" value="2"/>
</dbReference>
<dbReference type="PROSITE" id="PS51257">
    <property type="entry name" value="PROKAR_LIPOPROTEIN"/>
    <property type="match status" value="1"/>
</dbReference>
<dbReference type="AlphaFoldDB" id="A0A4V2T2B9"/>
<name>A0A4V2T2B9_9PAST</name>
<evidence type="ECO:0000313" key="3">
    <source>
        <dbReference type="EMBL" id="TCP96863.1"/>
    </source>
</evidence>
<reference evidence="3 4" key="1">
    <citation type="submission" date="2019-03" db="EMBL/GenBank/DDBJ databases">
        <title>Genomic Encyclopedia of Type Strains, Phase IV (KMG-IV): sequencing the most valuable type-strain genomes for metagenomic binning, comparative biology and taxonomic classification.</title>
        <authorList>
            <person name="Goeker M."/>
        </authorList>
    </citation>
    <scope>NUCLEOTIDE SEQUENCE [LARGE SCALE GENOMIC DNA]</scope>
    <source>
        <strain evidence="3 4">DSM 28404</strain>
    </source>
</reference>
<dbReference type="Pfam" id="PF04972">
    <property type="entry name" value="BON"/>
    <property type="match status" value="2"/>
</dbReference>
<organism evidence="3 4">
    <name type="scientific">Cricetibacter osteomyelitidis</name>
    <dbReference type="NCBI Taxonomy" id="1521931"/>
    <lineage>
        <taxon>Bacteria</taxon>
        <taxon>Pseudomonadati</taxon>
        <taxon>Pseudomonadota</taxon>
        <taxon>Gammaproteobacteria</taxon>
        <taxon>Pasteurellales</taxon>
        <taxon>Pasteurellaceae</taxon>
        <taxon>Cricetibacter</taxon>
    </lineage>
</organism>
<comment type="caution">
    <text evidence="3">The sequence shown here is derived from an EMBL/GenBank/DDBJ whole genome shotgun (WGS) entry which is preliminary data.</text>
</comment>
<keyword evidence="4" id="KW-1185">Reference proteome</keyword>
<accession>A0A4V2T2B9</accession>
<evidence type="ECO:0000259" key="2">
    <source>
        <dbReference type="PROSITE" id="PS50914"/>
    </source>
</evidence>
<dbReference type="PANTHER" id="PTHR34606:SF4">
    <property type="entry name" value="OUTER MEMBRANE LIPOPROTEIN DOLP"/>
    <property type="match status" value="1"/>
</dbReference>
<feature type="domain" description="BON" evidence="2">
    <location>
        <begin position="47"/>
        <end position="118"/>
    </location>
</feature>
<protein>
    <submittedName>
        <fullName evidence="3">Osmotically-inducible protein OsmY</fullName>
    </submittedName>
</protein>
<dbReference type="NCBIfam" id="NF008247">
    <property type="entry name" value="PRK11023.1"/>
    <property type="match status" value="1"/>
</dbReference>
<dbReference type="InterPro" id="IPR014004">
    <property type="entry name" value="Transpt-assoc_nodulatn_dom_bac"/>
</dbReference>
<gene>
    <name evidence="3" type="ORF">EDC44_10360</name>
</gene>
<evidence type="ECO:0000313" key="4">
    <source>
        <dbReference type="Proteomes" id="UP000295763"/>
    </source>
</evidence>
<dbReference type="OrthoDB" id="9783990at2"/>
<keyword evidence="1" id="KW-0732">Signal</keyword>
<dbReference type="RefSeq" id="WP_131974954.1">
    <property type="nucleotide sequence ID" value="NZ_SLYB01000003.1"/>
</dbReference>
<dbReference type="InterPro" id="IPR007055">
    <property type="entry name" value="BON_dom"/>
</dbReference>